<dbReference type="EMBL" id="LRPM01000033">
    <property type="protein sequence ID" value="KWZ78153.1"/>
    <property type="molecule type" value="Genomic_DNA"/>
</dbReference>
<dbReference type="AlphaFoldDB" id="A0A133KF06"/>
<accession>A0A133KF06</accession>
<sequence length="39" mass="4216">MKDKKNVLATRSASCVISNSLATMNASELMADLNRGFAR</sequence>
<keyword evidence="2" id="KW-1185">Reference proteome</keyword>
<dbReference type="Proteomes" id="UP000070383">
    <property type="component" value="Unassembled WGS sequence"/>
</dbReference>
<gene>
    <name evidence="1" type="ORF">HMPREF3200_00953</name>
</gene>
<proteinExistence type="predicted"/>
<comment type="caution">
    <text evidence="1">The sequence shown here is derived from an EMBL/GenBank/DDBJ whole genome shotgun (WGS) entry which is preliminary data.</text>
</comment>
<evidence type="ECO:0000313" key="2">
    <source>
        <dbReference type="Proteomes" id="UP000070383"/>
    </source>
</evidence>
<dbReference type="PATRIC" id="fig|33036.3.peg.945"/>
<evidence type="ECO:0000313" key="1">
    <source>
        <dbReference type="EMBL" id="KWZ78153.1"/>
    </source>
</evidence>
<protein>
    <submittedName>
        <fullName evidence="1">Uncharacterized protein</fullName>
    </submittedName>
</protein>
<dbReference type="STRING" id="33036.HMPREF3200_00953"/>
<reference evidence="2" key="1">
    <citation type="submission" date="2016-01" db="EMBL/GenBank/DDBJ databases">
        <authorList>
            <person name="Mitreva M."/>
            <person name="Pepin K.H."/>
            <person name="Mihindukulasuriya K.A."/>
            <person name="Fulton R."/>
            <person name="Fronick C."/>
            <person name="O'Laughlin M."/>
            <person name="Miner T."/>
            <person name="Herter B."/>
            <person name="Rosa B.A."/>
            <person name="Cordes M."/>
            <person name="Tomlinson C."/>
            <person name="Wollam A."/>
            <person name="Palsikar V.B."/>
            <person name="Mardis E.R."/>
            <person name="Wilson R.K."/>
        </authorList>
    </citation>
    <scope>NUCLEOTIDE SEQUENCE [LARGE SCALE GENOMIC DNA]</scope>
    <source>
        <strain evidence="2">MJR8151</strain>
    </source>
</reference>
<organism evidence="1 2">
    <name type="scientific">Anaerococcus tetradius</name>
    <dbReference type="NCBI Taxonomy" id="33036"/>
    <lineage>
        <taxon>Bacteria</taxon>
        <taxon>Bacillati</taxon>
        <taxon>Bacillota</taxon>
        <taxon>Tissierellia</taxon>
        <taxon>Tissierellales</taxon>
        <taxon>Peptoniphilaceae</taxon>
        <taxon>Anaerococcus</taxon>
    </lineage>
</organism>
<name>A0A133KF06_9FIRM</name>